<organism evidence="3 4">
    <name type="scientific">Aedes albopictus</name>
    <name type="common">Asian tiger mosquito</name>
    <name type="synonym">Stegomyia albopicta</name>
    <dbReference type="NCBI Taxonomy" id="7160"/>
    <lineage>
        <taxon>Eukaryota</taxon>
        <taxon>Metazoa</taxon>
        <taxon>Ecdysozoa</taxon>
        <taxon>Arthropoda</taxon>
        <taxon>Hexapoda</taxon>
        <taxon>Insecta</taxon>
        <taxon>Pterygota</taxon>
        <taxon>Neoptera</taxon>
        <taxon>Endopterygota</taxon>
        <taxon>Diptera</taxon>
        <taxon>Nematocera</taxon>
        <taxon>Culicoidea</taxon>
        <taxon>Culicidae</taxon>
        <taxon>Culicinae</taxon>
        <taxon>Aedini</taxon>
        <taxon>Aedes</taxon>
        <taxon>Stegomyia</taxon>
    </lineage>
</organism>
<evidence type="ECO:0000313" key="4">
    <source>
        <dbReference type="Proteomes" id="UP000069940"/>
    </source>
</evidence>
<sequence length="457" mass="51226">MGVNGSVSRLASGRPSTVQSPTICLPPSSKNARCHYLCKRRNPTKYSNPVHHSFSLVRVVAFLHRFGHNASPQNRTDRKVGSLSTLELNNATKTLVRIAQHESFGKDIAEIKSKGHVSSHSALKTLALILVDGILRVGGRLRHAAISEDRKHPMILPARHILTERILVHYHQKQLHAGPQLLVACVREKFWPLRIRNLARKVKHSCVNCFRCKPTNLKQLMGDLQPERVTPTLPFLSTGVDLCGPFQFRKLPRTSPVKCYVAIFVCLVTKAAHVELVYDLSTAAFLVALHRFVARRGRPKLIECDNATNFKGAARELAQLRKQFYDQQHQTEIISSCADDGTEFRFIPPRSPNFGGLWEAAVKSFKKHLRATIGNSVLSQDEFVTLLARIEACLNSKPLTPLSADPNDLEVLTPGHFLIHRPPTAFSEPNLSEVPSNRLDRWQRNVEQQAPKTITLP</sequence>
<evidence type="ECO:0000256" key="1">
    <source>
        <dbReference type="SAM" id="MobiDB-lite"/>
    </source>
</evidence>
<dbReference type="EnsemblMetazoa" id="AALFPA23_018628.R27336">
    <property type="protein sequence ID" value="AALFPA23_018628.P27336"/>
    <property type="gene ID" value="AALFPA23_018628"/>
</dbReference>
<dbReference type="PANTHER" id="PTHR47331">
    <property type="entry name" value="PHD-TYPE DOMAIN-CONTAINING PROTEIN"/>
    <property type="match status" value="1"/>
</dbReference>
<feature type="domain" description="Integrase catalytic" evidence="2">
    <location>
        <begin position="230"/>
        <end position="422"/>
    </location>
</feature>
<accession>A0ABM1ZHR2</accession>
<keyword evidence="4" id="KW-1185">Reference proteome</keyword>
<reference evidence="3" key="2">
    <citation type="submission" date="2025-05" db="UniProtKB">
        <authorList>
            <consortium name="EnsemblMetazoa"/>
        </authorList>
    </citation>
    <scope>IDENTIFICATION</scope>
    <source>
        <strain evidence="3">Foshan</strain>
    </source>
</reference>
<evidence type="ECO:0000259" key="2">
    <source>
        <dbReference type="PROSITE" id="PS50994"/>
    </source>
</evidence>
<dbReference type="PROSITE" id="PS50994">
    <property type="entry name" value="INTEGRASE"/>
    <property type="match status" value="1"/>
</dbReference>
<dbReference type="InterPro" id="IPR036397">
    <property type="entry name" value="RNaseH_sf"/>
</dbReference>
<dbReference type="InterPro" id="IPR012337">
    <property type="entry name" value="RNaseH-like_sf"/>
</dbReference>
<dbReference type="SUPFAM" id="SSF53098">
    <property type="entry name" value="Ribonuclease H-like"/>
    <property type="match status" value="1"/>
</dbReference>
<dbReference type="PANTHER" id="PTHR47331:SF1">
    <property type="entry name" value="GAG-LIKE PROTEIN"/>
    <property type="match status" value="1"/>
</dbReference>
<feature type="region of interest" description="Disordered" evidence="1">
    <location>
        <begin position="1"/>
        <end position="21"/>
    </location>
</feature>
<reference evidence="4" key="1">
    <citation type="journal article" date="2015" name="Proc. Natl. Acad. Sci. U.S.A.">
        <title>Genome sequence of the Asian Tiger mosquito, Aedes albopictus, reveals insights into its biology, genetics, and evolution.</title>
        <authorList>
            <person name="Chen X.G."/>
            <person name="Jiang X."/>
            <person name="Gu J."/>
            <person name="Xu M."/>
            <person name="Wu Y."/>
            <person name="Deng Y."/>
            <person name="Zhang C."/>
            <person name="Bonizzoni M."/>
            <person name="Dermauw W."/>
            <person name="Vontas J."/>
            <person name="Armbruster P."/>
            <person name="Huang X."/>
            <person name="Yang Y."/>
            <person name="Zhang H."/>
            <person name="He W."/>
            <person name="Peng H."/>
            <person name="Liu Y."/>
            <person name="Wu K."/>
            <person name="Chen J."/>
            <person name="Lirakis M."/>
            <person name="Topalis P."/>
            <person name="Van Leeuwen T."/>
            <person name="Hall A.B."/>
            <person name="Jiang X."/>
            <person name="Thorpe C."/>
            <person name="Mueller R.L."/>
            <person name="Sun C."/>
            <person name="Waterhouse R.M."/>
            <person name="Yan G."/>
            <person name="Tu Z.J."/>
            <person name="Fang X."/>
            <person name="James A.A."/>
        </authorList>
    </citation>
    <scope>NUCLEOTIDE SEQUENCE [LARGE SCALE GENOMIC DNA]</scope>
    <source>
        <strain evidence="4">Foshan</strain>
    </source>
</reference>
<dbReference type="Gene3D" id="3.30.420.10">
    <property type="entry name" value="Ribonuclease H-like superfamily/Ribonuclease H"/>
    <property type="match status" value="1"/>
</dbReference>
<evidence type="ECO:0000313" key="3">
    <source>
        <dbReference type="EnsemblMetazoa" id="AALFPA23_018628.P27336"/>
    </source>
</evidence>
<dbReference type="InterPro" id="IPR001584">
    <property type="entry name" value="Integrase_cat-core"/>
</dbReference>
<dbReference type="RefSeq" id="XP_062703836.1">
    <property type="nucleotide sequence ID" value="XM_062847852.1"/>
</dbReference>
<dbReference type="GeneID" id="134286264"/>
<name>A0ABM1ZHR2_AEDAL</name>
<protein>
    <recommendedName>
        <fullName evidence="2">Integrase catalytic domain-containing protein</fullName>
    </recommendedName>
</protein>
<dbReference type="Proteomes" id="UP000069940">
    <property type="component" value="Unassembled WGS sequence"/>
</dbReference>
<proteinExistence type="predicted"/>